<organism evidence="9 10">
    <name type="scientific">Diploscapter pachys</name>
    <dbReference type="NCBI Taxonomy" id="2018661"/>
    <lineage>
        <taxon>Eukaryota</taxon>
        <taxon>Metazoa</taxon>
        <taxon>Ecdysozoa</taxon>
        <taxon>Nematoda</taxon>
        <taxon>Chromadorea</taxon>
        <taxon>Rhabditida</taxon>
        <taxon>Rhabditina</taxon>
        <taxon>Rhabditomorpha</taxon>
        <taxon>Rhabditoidea</taxon>
        <taxon>Rhabditidae</taxon>
        <taxon>Diploscapter</taxon>
    </lineage>
</organism>
<comment type="caution">
    <text evidence="9">The sequence shown here is derived from an EMBL/GenBank/DDBJ whole genome shotgun (WGS) entry which is preliminary data.</text>
</comment>
<feature type="domain" description="H15" evidence="8">
    <location>
        <begin position="222"/>
        <end position="296"/>
    </location>
</feature>
<keyword evidence="4" id="KW-0007">Acetylation</keyword>
<reference evidence="9 10" key="1">
    <citation type="journal article" date="2017" name="Curr. Biol.">
        <title>Genome architecture and evolution of a unichromosomal asexual nematode.</title>
        <authorList>
            <person name="Fradin H."/>
            <person name="Zegar C."/>
            <person name="Gutwein M."/>
            <person name="Lucas J."/>
            <person name="Kovtun M."/>
            <person name="Corcoran D."/>
            <person name="Baugh L.R."/>
            <person name="Kiontke K."/>
            <person name="Gunsalus K."/>
            <person name="Fitch D.H."/>
            <person name="Piano F."/>
        </authorList>
    </citation>
    <scope>NUCLEOTIDE SEQUENCE [LARGE SCALE GENOMIC DNA]</scope>
    <source>
        <strain evidence="9">PF1309</strain>
    </source>
</reference>
<dbReference type="GO" id="GO:0031492">
    <property type="term" value="F:nucleosomal DNA binding"/>
    <property type="evidence" value="ECO:0007669"/>
    <property type="project" value="TreeGrafter"/>
</dbReference>
<dbReference type="PROSITE" id="PS51504">
    <property type="entry name" value="H15"/>
    <property type="match status" value="1"/>
</dbReference>
<evidence type="ECO:0000256" key="7">
    <source>
        <dbReference type="SAM" id="MobiDB-lite"/>
    </source>
</evidence>
<dbReference type="OrthoDB" id="1110759at2759"/>
<dbReference type="Pfam" id="PF00538">
    <property type="entry name" value="Linker_histone"/>
    <property type="match status" value="1"/>
</dbReference>
<dbReference type="STRING" id="2018661.A0A2A2J4D9"/>
<evidence type="ECO:0000313" key="9">
    <source>
        <dbReference type="EMBL" id="PAV56433.1"/>
    </source>
</evidence>
<keyword evidence="6" id="KW-0539">Nucleus</keyword>
<dbReference type="GO" id="GO:0003690">
    <property type="term" value="F:double-stranded DNA binding"/>
    <property type="evidence" value="ECO:0007669"/>
    <property type="project" value="TreeGrafter"/>
</dbReference>
<gene>
    <name evidence="9" type="ORF">WR25_06764</name>
</gene>
<evidence type="ECO:0000256" key="1">
    <source>
        <dbReference type="ARBA" id="ARBA00004123"/>
    </source>
</evidence>
<dbReference type="EMBL" id="LIAE01010700">
    <property type="protein sequence ID" value="PAV56433.1"/>
    <property type="molecule type" value="Genomic_DNA"/>
</dbReference>
<dbReference type="InterPro" id="IPR005819">
    <property type="entry name" value="H1/H5"/>
</dbReference>
<name>A0A2A2J4D9_9BILA</name>
<evidence type="ECO:0000256" key="2">
    <source>
        <dbReference type="ARBA" id="ARBA00004286"/>
    </source>
</evidence>
<dbReference type="PANTHER" id="PTHR11467">
    <property type="entry name" value="HISTONE H1"/>
    <property type="match status" value="1"/>
</dbReference>
<dbReference type="GO" id="GO:0045910">
    <property type="term" value="P:negative regulation of DNA recombination"/>
    <property type="evidence" value="ECO:0007669"/>
    <property type="project" value="TreeGrafter"/>
</dbReference>
<protein>
    <recommendedName>
        <fullName evidence="8">H15 domain-containing protein</fullName>
    </recommendedName>
</protein>
<feature type="compositionally biased region" description="Basic residues" evidence="7">
    <location>
        <begin position="304"/>
        <end position="313"/>
    </location>
</feature>
<dbReference type="GO" id="GO:0000786">
    <property type="term" value="C:nucleosome"/>
    <property type="evidence" value="ECO:0007669"/>
    <property type="project" value="InterPro"/>
</dbReference>
<evidence type="ECO:0000256" key="6">
    <source>
        <dbReference type="ARBA" id="ARBA00023242"/>
    </source>
</evidence>
<dbReference type="PRINTS" id="PR00624">
    <property type="entry name" value="HISTONEH5"/>
</dbReference>
<dbReference type="GO" id="GO:0030527">
    <property type="term" value="F:structural constituent of chromatin"/>
    <property type="evidence" value="ECO:0007669"/>
    <property type="project" value="InterPro"/>
</dbReference>
<dbReference type="InterPro" id="IPR036390">
    <property type="entry name" value="WH_DNA-bd_sf"/>
</dbReference>
<feature type="compositionally biased region" description="Basic residues" evidence="7">
    <location>
        <begin position="333"/>
        <end position="347"/>
    </location>
</feature>
<dbReference type="InterPro" id="IPR036388">
    <property type="entry name" value="WH-like_DNA-bd_sf"/>
</dbReference>
<evidence type="ECO:0000256" key="4">
    <source>
        <dbReference type="ARBA" id="ARBA00022990"/>
    </source>
</evidence>
<feature type="region of interest" description="Disordered" evidence="7">
    <location>
        <begin position="303"/>
        <end position="430"/>
    </location>
</feature>
<sequence>MFLSEISTARSNGGIILPILIVKSCQHFYASFSEPLQFLIYSHSYFCSYHLFWKVAGREERAKNNKSEGGVRMKSSVSQFSHLAFLLAEFLALLITEQTGIGLEYLRIDSRVHGQLGHVDGLLLLLPLHLADHRRTLQMIPLSHQFDLHLSVQFLCLFGLLLLFLLRLSACRTHQLYLWAVQSALLSAQLTRANLHRIIHLFVDHFVKSKSSKTKTVKTAPSHPPYLKMIQEAIVSIKDRKGATRPAIKTFLLGKYNLDDSSGTFNRVLNSTLKKGVADGTFKQPHGNQGRFGLGEEAAAIAKKNSKAKKRRSASIGKKNSKAGTTLSTPKVKSAKKPSLARKKKSTARMGTGLTTPTSSKKAAAKKSARSSMTKSAEVAKKKKAPTKTTIKAQTEAVHSTPTLSLPKKASSAKKQPPSSSRQSSAEETV</sequence>
<dbReference type="GO" id="GO:0005634">
    <property type="term" value="C:nucleus"/>
    <property type="evidence" value="ECO:0007669"/>
    <property type="project" value="UniProtKB-SubCell"/>
</dbReference>
<proteinExistence type="predicted"/>
<keyword evidence="3" id="KW-0158">Chromosome</keyword>
<dbReference type="Gene3D" id="1.10.10.10">
    <property type="entry name" value="Winged helix-like DNA-binding domain superfamily/Winged helix DNA-binding domain"/>
    <property type="match status" value="1"/>
</dbReference>
<dbReference type="SUPFAM" id="SSF46785">
    <property type="entry name" value="Winged helix' DNA-binding domain"/>
    <property type="match status" value="1"/>
</dbReference>
<dbReference type="SMART" id="SM00526">
    <property type="entry name" value="H15"/>
    <property type="match status" value="1"/>
</dbReference>
<feature type="compositionally biased region" description="Low complexity" evidence="7">
    <location>
        <begin position="404"/>
        <end position="430"/>
    </location>
</feature>
<dbReference type="CDD" id="cd00073">
    <property type="entry name" value="H15"/>
    <property type="match status" value="1"/>
</dbReference>
<comment type="subcellular location">
    <subcellularLocation>
        <location evidence="2">Chromosome</location>
    </subcellularLocation>
    <subcellularLocation>
        <location evidence="1">Nucleus</location>
    </subcellularLocation>
</comment>
<dbReference type="InterPro" id="IPR005818">
    <property type="entry name" value="Histone_H1/H5_H15"/>
</dbReference>
<dbReference type="GO" id="GO:0030261">
    <property type="term" value="P:chromosome condensation"/>
    <property type="evidence" value="ECO:0007669"/>
    <property type="project" value="TreeGrafter"/>
</dbReference>
<accession>A0A2A2J4D9</accession>
<evidence type="ECO:0000256" key="5">
    <source>
        <dbReference type="ARBA" id="ARBA00023125"/>
    </source>
</evidence>
<keyword evidence="5" id="KW-0238">DNA-binding</keyword>
<evidence type="ECO:0000313" key="10">
    <source>
        <dbReference type="Proteomes" id="UP000218231"/>
    </source>
</evidence>
<evidence type="ECO:0000259" key="8">
    <source>
        <dbReference type="PROSITE" id="PS51504"/>
    </source>
</evidence>
<dbReference type="PANTHER" id="PTHR11467:SF36">
    <property type="entry name" value="HISTONE 24-RELATED"/>
    <property type="match status" value="1"/>
</dbReference>
<dbReference type="Proteomes" id="UP000218231">
    <property type="component" value="Unassembled WGS sequence"/>
</dbReference>
<keyword evidence="10" id="KW-1185">Reference proteome</keyword>
<dbReference type="GO" id="GO:0006334">
    <property type="term" value="P:nucleosome assembly"/>
    <property type="evidence" value="ECO:0007669"/>
    <property type="project" value="InterPro"/>
</dbReference>
<feature type="compositionally biased region" description="Polar residues" evidence="7">
    <location>
        <begin position="322"/>
        <end position="331"/>
    </location>
</feature>
<evidence type="ECO:0000256" key="3">
    <source>
        <dbReference type="ARBA" id="ARBA00022454"/>
    </source>
</evidence>
<dbReference type="AlphaFoldDB" id="A0A2A2J4D9"/>